<dbReference type="SUPFAM" id="SSF53822">
    <property type="entry name" value="Periplasmic binding protein-like I"/>
    <property type="match status" value="1"/>
</dbReference>
<dbReference type="PANTHER" id="PTHR24060">
    <property type="entry name" value="METABOTROPIC GLUTAMATE RECEPTOR"/>
    <property type="match status" value="1"/>
</dbReference>
<keyword evidence="4" id="KW-0472">Membrane</keyword>
<dbReference type="InterPro" id="IPR001828">
    <property type="entry name" value="ANF_lig-bd_rcpt"/>
</dbReference>
<reference evidence="8 9" key="1">
    <citation type="journal article" date="2023" name="Sci. Data">
        <title>Genome assembly of the Korean intertidal mud-creeper Batillaria attramentaria.</title>
        <authorList>
            <person name="Patra A.K."/>
            <person name="Ho P.T."/>
            <person name="Jun S."/>
            <person name="Lee S.J."/>
            <person name="Kim Y."/>
            <person name="Won Y.J."/>
        </authorList>
    </citation>
    <scope>NUCLEOTIDE SEQUENCE [LARGE SCALE GENOMIC DNA]</scope>
    <source>
        <strain evidence="8">Wonlab-2016</strain>
    </source>
</reference>
<evidence type="ECO:0000256" key="1">
    <source>
        <dbReference type="ARBA" id="ARBA00004141"/>
    </source>
</evidence>
<keyword evidence="6" id="KW-0325">Glycoprotein</keyword>
<dbReference type="Gene3D" id="3.40.50.2300">
    <property type="match status" value="3"/>
</dbReference>
<keyword evidence="9" id="KW-1185">Reference proteome</keyword>
<evidence type="ECO:0000313" key="9">
    <source>
        <dbReference type="Proteomes" id="UP001519460"/>
    </source>
</evidence>
<gene>
    <name evidence="8" type="ORF">BaRGS_00017795</name>
</gene>
<sequence>ISFFSTSPDLSNRERFPYFLRTIPSDVYQAEVMVALVRLLKWTYVSVVYEESSYGILGFNEVEKKLKQNGICLATTEKLLKDSGQSTEADYDLIVERLLKKVHARGVIIFGSDQEVGQLMKAVERRGETGNFAWIGSDGWGGRGLAFKGKEEAGFRDYFLSLRPTTNTRNPWFIEYWEQHFRCKYNGSAPTPFNQNYDKLCTGHEQISEDNGFEMEAQLQFNMHNDLCGGKPGLCPRMAKIKGDLLKQYLLNVRFTGLSGQKFRFLPNGDGPSRYRILNFRRTAQGDFEWATIGYYRDGKLKI</sequence>
<comment type="caution">
    <text evidence="8">The sequence shown here is derived from an EMBL/GenBank/DDBJ whole genome shotgun (WGS) entry which is preliminary data.</text>
</comment>
<keyword evidence="5" id="KW-0675">Receptor</keyword>
<feature type="non-terminal residue" evidence="8">
    <location>
        <position position="303"/>
    </location>
</feature>
<evidence type="ECO:0000256" key="4">
    <source>
        <dbReference type="ARBA" id="ARBA00023136"/>
    </source>
</evidence>
<name>A0ABD0KVG6_9CAEN</name>
<evidence type="ECO:0000259" key="7">
    <source>
        <dbReference type="Pfam" id="PF01094"/>
    </source>
</evidence>
<dbReference type="AlphaFoldDB" id="A0ABD0KVG6"/>
<accession>A0ABD0KVG6</accession>
<dbReference type="EMBL" id="JACVVK020000121">
    <property type="protein sequence ID" value="KAK7490923.1"/>
    <property type="molecule type" value="Genomic_DNA"/>
</dbReference>
<keyword evidence="2" id="KW-0812">Transmembrane</keyword>
<evidence type="ECO:0000256" key="3">
    <source>
        <dbReference type="ARBA" id="ARBA00022989"/>
    </source>
</evidence>
<comment type="subcellular location">
    <subcellularLocation>
        <location evidence="1">Membrane</location>
        <topology evidence="1">Multi-pass membrane protein</topology>
    </subcellularLocation>
</comment>
<dbReference type="Pfam" id="PF01094">
    <property type="entry name" value="ANF_receptor"/>
    <property type="match status" value="1"/>
</dbReference>
<dbReference type="FunFam" id="3.40.50.2300:FF:000145">
    <property type="entry name" value="Glutamate receptor, metabotropic"/>
    <property type="match status" value="1"/>
</dbReference>
<dbReference type="InterPro" id="IPR028082">
    <property type="entry name" value="Peripla_BP_I"/>
</dbReference>
<dbReference type="InterPro" id="IPR050726">
    <property type="entry name" value="mGluR"/>
</dbReference>
<evidence type="ECO:0000256" key="2">
    <source>
        <dbReference type="ARBA" id="ARBA00022692"/>
    </source>
</evidence>
<organism evidence="8 9">
    <name type="scientific">Batillaria attramentaria</name>
    <dbReference type="NCBI Taxonomy" id="370345"/>
    <lineage>
        <taxon>Eukaryota</taxon>
        <taxon>Metazoa</taxon>
        <taxon>Spiralia</taxon>
        <taxon>Lophotrochozoa</taxon>
        <taxon>Mollusca</taxon>
        <taxon>Gastropoda</taxon>
        <taxon>Caenogastropoda</taxon>
        <taxon>Sorbeoconcha</taxon>
        <taxon>Cerithioidea</taxon>
        <taxon>Batillariidae</taxon>
        <taxon>Batillaria</taxon>
    </lineage>
</organism>
<feature type="domain" description="Receptor ligand binding region" evidence="7">
    <location>
        <begin position="1"/>
        <end position="281"/>
    </location>
</feature>
<dbReference type="PRINTS" id="PR00248">
    <property type="entry name" value="GPCRMGR"/>
</dbReference>
<proteinExistence type="predicted"/>
<evidence type="ECO:0000256" key="6">
    <source>
        <dbReference type="ARBA" id="ARBA00023180"/>
    </source>
</evidence>
<dbReference type="GO" id="GO:0016020">
    <property type="term" value="C:membrane"/>
    <property type="evidence" value="ECO:0007669"/>
    <property type="project" value="UniProtKB-SubCell"/>
</dbReference>
<evidence type="ECO:0000313" key="8">
    <source>
        <dbReference type="EMBL" id="KAK7490923.1"/>
    </source>
</evidence>
<feature type="non-terminal residue" evidence="8">
    <location>
        <position position="1"/>
    </location>
</feature>
<evidence type="ECO:0000256" key="5">
    <source>
        <dbReference type="ARBA" id="ARBA00023170"/>
    </source>
</evidence>
<dbReference type="Proteomes" id="UP001519460">
    <property type="component" value="Unassembled WGS sequence"/>
</dbReference>
<dbReference type="InterPro" id="IPR000337">
    <property type="entry name" value="GPCR_3"/>
</dbReference>
<protein>
    <recommendedName>
        <fullName evidence="7">Receptor ligand binding region domain-containing protein</fullName>
    </recommendedName>
</protein>
<keyword evidence="3" id="KW-1133">Transmembrane helix</keyword>